<dbReference type="InterPro" id="IPR001753">
    <property type="entry name" value="Enoyl-CoA_hydra/iso"/>
</dbReference>
<proteinExistence type="inferred from homology"/>
<dbReference type="Gene3D" id="3.90.226.10">
    <property type="entry name" value="2-enoyl-CoA Hydratase, Chain A, domain 1"/>
    <property type="match status" value="1"/>
</dbReference>
<evidence type="ECO:0000256" key="1">
    <source>
        <dbReference type="ARBA" id="ARBA00005254"/>
    </source>
</evidence>
<comment type="caution">
    <text evidence="5">The sequence shown here is derived from an EMBL/GenBank/DDBJ whole genome shotgun (WGS) entry which is preliminary data.</text>
</comment>
<dbReference type="PANTHER" id="PTHR11941:SF54">
    <property type="entry name" value="ENOYL-COA HYDRATASE, MITOCHONDRIAL"/>
    <property type="match status" value="1"/>
</dbReference>
<gene>
    <name evidence="5" type="ORF">GCM10023205_44080</name>
</gene>
<comment type="catalytic activity">
    <reaction evidence="3">
        <text>a (3S)-3-hydroxyacyl-CoA = a (2E)-enoyl-CoA + H2O</text>
        <dbReference type="Rhea" id="RHEA:16105"/>
        <dbReference type="ChEBI" id="CHEBI:15377"/>
        <dbReference type="ChEBI" id="CHEBI:57318"/>
        <dbReference type="ChEBI" id="CHEBI:58856"/>
        <dbReference type="EC" id="4.2.1.17"/>
    </reaction>
</comment>
<dbReference type="Pfam" id="PF00378">
    <property type="entry name" value="ECH_1"/>
    <property type="match status" value="1"/>
</dbReference>
<evidence type="ECO:0000256" key="4">
    <source>
        <dbReference type="ARBA" id="ARBA00023717"/>
    </source>
</evidence>
<name>A0ABP9HLG2_9ACTN</name>
<evidence type="ECO:0000313" key="5">
    <source>
        <dbReference type="EMBL" id="GAA4972949.1"/>
    </source>
</evidence>
<evidence type="ECO:0000256" key="3">
    <source>
        <dbReference type="ARBA" id="ARBA00023709"/>
    </source>
</evidence>
<dbReference type="InterPro" id="IPR014748">
    <property type="entry name" value="Enoyl-CoA_hydra_C"/>
</dbReference>
<accession>A0ABP9HLG2</accession>
<sequence length="271" mass="29112">MRLDVDGGVAVITLDRPDRLNVFSGGMGVLLGEAYARCDADDSVRAVVLTGAGRAFCAGADLTPDAGSFDAPREPREFTAAPVDPPAWQVRKPVIAAVNGHAIGIGFTLAMECDIRIVAEDAKLAIPQVRRGMVPDARSHWTVARAASHAVAADILLTGRTFRGTEALALGLASRALPAADVLPAALETARDIAANVNPLSAALSKRLLWRDRADAERVERMETAYHRLLMGTADAKEGPRAWMERRTPEWSSRVAADWPRVGEIEERYGV</sequence>
<keyword evidence="2" id="KW-0456">Lyase</keyword>
<dbReference type="EMBL" id="BAABHS010000015">
    <property type="protein sequence ID" value="GAA4972949.1"/>
    <property type="molecule type" value="Genomic_DNA"/>
</dbReference>
<reference evidence="6" key="1">
    <citation type="journal article" date="2019" name="Int. J. Syst. Evol. Microbiol.">
        <title>The Global Catalogue of Microorganisms (GCM) 10K type strain sequencing project: providing services to taxonomists for standard genome sequencing and annotation.</title>
        <authorList>
            <consortium name="The Broad Institute Genomics Platform"/>
            <consortium name="The Broad Institute Genome Sequencing Center for Infectious Disease"/>
            <person name="Wu L."/>
            <person name="Ma J."/>
        </authorList>
    </citation>
    <scope>NUCLEOTIDE SEQUENCE [LARGE SCALE GENOMIC DNA]</scope>
    <source>
        <strain evidence="6">JCM 17986</strain>
    </source>
</reference>
<organism evidence="5 6">
    <name type="scientific">Yinghuangia aomiensis</name>
    <dbReference type="NCBI Taxonomy" id="676205"/>
    <lineage>
        <taxon>Bacteria</taxon>
        <taxon>Bacillati</taxon>
        <taxon>Actinomycetota</taxon>
        <taxon>Actinomycetes</taxon>
        <taxon>Kitasatosporales</taxon>
        <taxon>Streptomycetaceae</taxon>
        <taxon>Yinghuangia</taxon>
    </lineage>
</organism>
<dbReference type="Proteomes" id="UP001500466">
    <property type="component" value="Unassembled WGS sequence"/>
</dbReference>
<dbReference type="CDD" id="cd06558">
    <property type="entry name" value="crotonase-like"/>
    <property type="match status" value="1"/>
</dbReference>
<keyword evidence="6" id="KW-1185">Reference proteome</keyword>
<comment type="catalytic activity">
    <reaction evidence="4">
        <text>a 4-saturated-(3S)-3-hydroxyacyl-CoA = a (3E)-enoyl-CoA + H2O</text>
        <dbReference type="Rhea" id="RHEA:20724"/>
        <dbReference type="ChEBI" id="CHEBI:15377"/>
        <dbReference type="ChEBI" id="CHEBI:58521"/>
        <dbReference type="ChEBI" id="CHEBI:137480"/>
        <dbReference type="EC" id="4.2.1.17"/>
    </reaction>
</comment>
<protein>
    <submittedName>
        <fullName evidence="5">Enoyl-CoA hydratase-related protein</fullName>
    </submittedName>
</protein>
<dbReference type="InterPro" id="IPR029045">
    <property type="entry name" value="ClpP/crotonase-like_dom_sf"/>
</dbReference>
<evidence type="ECO:0000256" key="2">
    <source>
        <dbReference type="ARBA" id="ARBA00023239"/>
    </source>
</evidence>
<dbReference type="PANTHER" id="PTHR11941">
    <property type="entry name" value="ENOYL-COA HYDRATASE-RELATED"/>
    <property type="match status" value="1"/>
</dbReference>
<dbReference type="Gene3D" id="1.10.12.10">
    <property type="entry name" value="Lyase 2-enoyl-coa Hydratase, Chain A, domain 2"/>
    <property type="match status" value="1"/>
</dbReference>
<dbReference type="SUPFAM" id="SSF52096">
    <property type="entry name" value="ClpP/crotonase"/>
    <property type="match status" value="1"/>
</dbReference>
<comment type="similarity">
    <text evidence="1">Belongs to the enoyl-CoA hydratase/isomerase family.</text>
</comment>
<evidence type="ECO:0000313" key="6">
    <source>
        <dbReference type="Proteomes" id="UP001500466"/>
    </source>
</evidence>